<dbReference type="AlphaFoldDB" id="A0A4R4ITK8"/>
<name>A0A4R4ITK8_PHOLU</name>
<dbReference type="Proteomes" id="UP000295550">
    <property type="component" value="Unassembled WGS sequence"/>
</dbReference>
<evidence type="ECO:0000313" key="2">
    <source>
        <dbReference type="Proteomes" id="UP000295550"/>
    </source>
</evidence>
<accession>A0A4R4ITK8</accession>
<protein>
    <submittedName>
        <fullName evidence="1">Uncharacterized protein</fullName>
    </submittedName>
</protein>
<proteinExistence type="predicted"/>
<evidence type="ECO:0000313" key="1">
    <source>
        <dbReference type="EMBL" id="TDB44158.1"/>
    </source>
</evidence>
<dbReference type="EMBL" id="PUJX01000041">
    <property type="protein sequence ID" value="TDB44158.1"/>
    <property type="molecule type" value="Genomic_DNA"/>
</dbReference>
<comment type="caution">
    <text evidence="1">The sequence shown here is derived from an EMBL/GenBank/DDBJ whole genome shotgun (WGS) entry which is preliminary data.</text>
</comment>
<dbReference type="RefSeq" id="WP_132348389.1">
    <property type="nucleotide sequence ID" value="NZ_CAWOLF010000041.1"/>
</dbReference>
<reference evidence="1 2" key="1">
    <citation type="journal article" date="2019" name="Int. J. Syst. Evol. Microbiol.">
        <title>Photorhabdus khanii subsp. guanajuatensis subsp. nov., isolated from Heterorhabditis atacamensis, and Photorhabdus luminescens subsp. mexicana subsp. nov., isolated from Heterorhabditis mexicana entomopathogenic nematodes.</title>
        <authorList>
            <person name="Machado R.A.R."/>
            <person name="Bruno P."/>
            <person name="Arce C.C.M."/>
            <person name="Liechti N."/>
            <person name="Kohler A."/>
            <person name="Bernal J."/>
            <person name="Bruggmann R."/>
            <person name="Turlings T.C.J."/>
        </authorList>
    </citation>
    <scope>NUCLEOTIDE SEQUENCE [LARGE SCALE GENOMIC DNA]</scope>
    <source>
        <strain evidence="1 2">MEX47-22</strain>
    </source>
</reference>
<organism evidence="1 2">
    <name type="scientific">Photorhabdus luminescens subsp. mexicana</name>
    <dbReference type="NCBI Taxonomy" id="2100167"/>
    <lineage>
        <taxon>Bacteria</taxon>
        <taxon>Pseudomonadati</taxon>
        <taxon>Pseudomonadota</taxon>
        <taxon>Gammaproteobacteria</taxon>
        <taxon>Enterobacterales</taxon>
        <taxon>Morganellaceae</taxon>
        <taxon>Photorhabdus</taxon>
    </lineage>
</organism>
<sequence>MANKTHIITIENKTEDTIVLENGEDGNKRIEIKGFNDWSGDLVVPWIGGQNEEWKALKIYVTGGHDKVFVFQDYWNPPHKDAIKYCVRTFSYKDAKEIPGNNKGGGNKILLVNVDEFAIQLEIA</sequence>
<gene>
    <name evidence="1" type="ORF">C5468_22950</name>
</gene>